<feature type="domain" description="PatA-like N-terminal" evidence="1">
    <location>
        <begin position="142"/>
        <end position="254"/>
    </location>
</feature>
<sequence>MTATPRPELVSALPILTILNDPGRAAMYRHLAAEAGVPTIEAEGALHALTQLERTPVAAIICDAEMEDMSGEDFREVVSAEEHSRGVPVYVLSPVPGSSTPAWSAAALPTGPQLLSEVLTELGLPPSRLPVPLRAGAQPHLHGDLSQFSLPEFLNWVAEMRFSGHWLVTVSSRQGASHPLTGHLVMREGDLVYAECGGHTGKAAVFALLSAIEEYHDAIFHFYRTDAPGDVRSADLHSTTSRLLIELAVELDHQAAGHSLH</sequence>
<name>A0A345IKY3_9DEIO</name>
<dbReference type="SUPFAM" id="SSF52172">
    <property type="entry name" value="CheY-like"/>
    <property type="match status" value="1"/>
</dbReference>
<dbReference type="AlphaFoldDB" id="A0A345IKY3"/>
<accession>A0A345IKY3</accession>
<dbReference type="Gene3D" id="3.40.50.2300">
    <property type="match status" value="1"/>
</dbReference>
<keyword evidence="2" id="KW-0614">Plasmid</keyword>
<organism evidence="2 3">
    <name type="scientific">Deinococcus wulumuqiensis</name>
    <dbReference type="NCBI Taxonomy" id="980427"/>
    <lineage>
        <taxon>Bacteria</taxon>
        <taxon>Thermotogati</taxon>
        <taxon>Deinococcota</taxon>
        <taxon>Deinococci</taxon>
        <taxon>Deinococcales</taxon>
        <taxon>Deinococcaceae</taxon>
        <taxon>Deinococcus</taxon>
    </lineage>
</organism>
<dbReference type="InterPro" id="IPR025497">
    <property type="entry name" value="PatA-like_N"/>
</dbReference>
<gene>
    <name evidence="2" type="ORF">DVJ83_14345</name>
</gene>
<evidence type="ECO:0000313" key="2">
    <source>
        <dbReference type="EMBL" id="AXH00356.1"/>
    </source>
</evidence>
<dbReference type="RefSeq" id="WP_114673046.1">
    <property type="nucleotide sequence ID" value="NZ_CP031159.1"/>
</dbReference>
<dbReference type="InterPro" id="IPR011006">
    <property type="entry name" value="CheY-like_superfamily"/>
</dbReference>
<reference evidence="2 3" key="1">
    <citation type="submission" date="2018-07" db="EMBL/GenBank/DDBJ databases">
        <title>Complete Genome and Methylome Analysis of Deinococcus wulumuqiensis NEB 479.</title>
        <authorList>
            <person name="Fomenkov A."/>
            <person name="Luyten Y."/>
            <person name="Vincze T."/>
            <person name="Anton B.P."/>
            <person name="Clark T."/>
            <person name="Roberts R.J."/>
            <person name="Morgan R.D."/>
        </authorList>
    </citation>
    <scope>NUCLEOTIDE SEQUENCE [LARGE SCALE GENOMIC DNA]</scope>
    <source>
        <strain evidence="2 3">NEB 479</strain>
        <plasmid evidence="3">Plasmid pdrda</plasmid>
    </source>
</reference>
<evidence type="ECO:0000313" key="3">
    <source>
        <dbReference type="Proteomes" id="UP000253744"/>
    </source>
</evidence>
<dbReference type="Proteomes" id="UP000253744">
    <property type="component" value="Plasmid pDrdA"/>
</dbReference>
<dbReference type="EMBL" id="CP031159">
    <property type="protein sequence ID" value="AXH00356.1"/>
    <property type="molecule type" value="Genomic_DNA"/>
</dbReference>
<protein>
    <submittedName>
        <fullName evidence="2">DUF4388 domain-containing protein</fullName>
    </submittedName>
</protein>
<proteinExistence type="predicted"/>
<evidence type="ECO:0000259" key="1">
    <source>
        <dbReference type="Pfam" id="PF14332"/>
    </source>
</evidence>
<dbReference type="KEGG" id="dwu:DVJ83_14345"/>
<dbReference type="STRING" id="1288484.GCA_000348665_02921"/>
<geneLocation type="plasmid" evidence="3">
    <name>pdrda</name>
</geneLocation>
<dbReference type="Pfam" id="PF14332">
    <property type="entry name" value="DUF4388"/>
    <property type="match status" value="1"/>
</dbReference>